<evidence type="ECO:0000256" key="9">
    <source>
        <dbReference type="ARBA" id="ARBA00023136"/>
    </source>
</evidence>
<dbReference type="InterPro" id="IPR022764">
    <property type="entry name" value="Peptidase_S54_rhomboid_dom"/>
</dbReference>
<protein>
    <recommendedName>
        <fullName evidence="10">Rhomboid-like protease</fullName>
        <ecNumber evidence="10">3.4.21.105</ecNumber>
    </recommendedName>
</protein>
<evidence type="ECO:0000256" key="1">
    <source>
        <dbReference type="ARBA" id="ARBA00000156"/>
    </source>
</evidence>
<dbReference type="GO" id="GO:0006508">
    <property type="term" value="P:proteolysis"/>
    <property type="evidence" value="ECO:0007669"/>
    <property type="project" value="UniProtKB-KW"/>
</dbReference>
<feature type="transmembrane region" description="Helical" evidence="10">
    <location>
        <begin position="69"/>
        <end position="87"/>
    </location>
</feature>
<gene>
    <name evidence="14" type="primary">LOC34621997</name>
</gene>
<keyword evidence="9 10" id="KW-0472">Membrane</keyword>
<reference evidence="14" key="1">
    <citation type="submission" date="2025-08" db="UniProtKB">
        <authorList>
            <consortium name="RefSeq"/>
        </authorList>
    </citation>
    <scope>IDENTIFICATION</scope>
</reference>
<keyword evidence="8 10" id="KW-1133">Transmembrane helix</keyword>
<evidence type="ECO:0000259" key="12">
    <source>
        <dbReference type="Pfam" id="PF01694"/>
    </source>
</evidence>
<dbReference type="EC" id="3.4.21.105" evidence="10"/>
<feature type="transmembrane region" description="Helical" evidence="10">
    <location>
        <begin position="150"/>
        <end position="175"/>
    </location>
</feature>
<feature type="transmembrane region" description="Helical" evidence="10">
    <location>
        <begin position="212"/>
        <end position="231"/>
    </location>
</feature>
<keyword evidence="5 10" id="KW-0812">Transmembrane</keyword>
<dbReference type="GO" id="GO:0004252">
    <property type="term" value="F:serine-type endopeptidase activity"/>
    <property type="evidence" value="ECO:0007669"/>
    <property type="project" value="InterPro"/>
</dbReference>
<comment type="subcellular location">
    <subcellularLocation>
        <location evidence="2 10">Membrane</location>
        <topology evidence="2 10">Multi-pass membrane protein</topology>
    </subcellularLocation>
</comment>
<keyword evidence="6 10" id="KW-0378">Hydrolase</keyword>
<comment type="similarity">
    <text evidence="3 10">Belongs to the peptidase S54 family.</text>
</comment>
<sequence>MVVRTLSDLRKEDEARSRDAETGETAPLLRADTRSSGSSVNSGASASAQRTTALRVLELLFPYFRLKSLLLLISVVDWAIFITTLAIDSEMPLVPSTAILVTFGANVPPLVAHGQVWRLLTASFLHANLLHVAFNVFFQLRMGFGIERRYGYLKFAALYAASAVYGNLLSAASLFCRSIKVGASTAGFGMMGVEVAELALSWRLLQHRDRLLTNIVSFFVLMGLFAFTLNGGSIDQLGHLGGFLCGLSLGILYNKDMQDKPRWWPFAMWGSISLLTALPASCLPAIFALDRGCAA</sequence>
<evidence type="ECO:0000256" key="6">
    <source>
        <dbReference type="ARBA" id="ARBA00022801"/>
    </source>
</evidence>
<dbReference type="RefSeq" id="XP_026191690.1">
    <property type="nucleotide sequence ID" value="XM_026335905.1"/>
</dbReference>
<feature type="compositionally biased region" description="Low complexity" evidence="11">
    <location>
        <begin position="35"/>
        <end position="44"/>
    </location>
</feature>
<feature type="region of interest" description="Disordered" evidence="11">
    <location>
        <begin position="1"/>
        <end position="44"/>
    </location>
</feature>
<dbReference type="InterPro" id="IPR002610">
    <property type="entry name" value="Peptidase_S54_rhomboid-like"/>
</dbReference>
<dbReference type="OrthoDB" id="418595at2759"/>
<feature type="transmembrane region" description="Helical" evidence="10">
    <location>
        <begin position="181"/>
        <end position="200"/>
    </location>
</feature>
<dbReference type="GO" id="GO:0016020">
    <property type="term" value="C:membrane"/>
    <property type="evidence" value="ECO:0007669"/>
    <property type="project" value="UniProtKB-SubCell"/>
</dbReference>
<keyword evidence="4 10" id="KW-0645">Protease</keyword>
<evidence type="ECO:0000256" key="5">
    <source>
        <dbReference type="ARBA" id="ARBA00022692"/>
    </source>
</evidence>
<evidence type="ECO:0000313" key="14">
    <source>
        <dbReference type="RefSeq" id="XP_026191690.1"/>
    </source>
</evidence>
<dbReference type="Pfam" id="PF01694">
    <property type="entry name" value="Rhomboid"/>
    <property type="match status" value="1"/>
</dbReference>
<evidence type="ECO:0000256" key="8">
    <source>
        <dbReference type="ARBA" id="ARBA00022989"/>
    </source>
</evidence>
<evidence type="ECO:0000256" key="10">
    <source>
        <dbReference type="RuleBase" id="RU362115"/>
    </source>
</evidence>
<organism evidence="13 14">
    <name type="scientific">Cyclospora cayetanensis</name>
    <dbReference type="NCBI Taxonomy" id="88456"/>
    <lineage>
        <taxon>Eukaryota</taxon>
        <taxon>Sar</taxon>
        <taxon>Alveolata</taxon>
        <taxon>Apicomplexa</taxon>
        <taxon>Conoidasida</taxon>
        <taxon>Coccidia</taxon>
        <taxon>Eucoccidiorida</taxon>
        <taxon>Eimeriorina</taxon>
        <taxon>Eimeriidae</taxon>
        <taxon>Cyclospora</taxon>
    </lineage>
</organism>
<evidence type="ECO:0000313" key="13">
    <source>
        <dbReference type="Proteomes" id="UP000515125"/>
    </source>
</evidence>
<evidence type="ECO:0000256" key="4">
    <source>
        <dbReference type="ARBA" id="ARBA00022670"/>
    </source>
</evidence>
<keyword evidence="7 10" id="KW-0720">Serine protease</keyword>
<dbReference type="InterPro" id="IPR035952">
    <property type="entry name" value="Rhomboid-like_sf"/>
</dbReference>
<dbReference type="PANTHER" id="PTHR22936:SF69">
    <property type="entry name" value="RHOMBOID-LIKE PROTEIN"/>
    <property type="match status" value="1"/>
</dbReference>
<comment type="function">
    <text evidence="10">Serine protease involved in intramembrane proteolysis.</text>
</comment>
<dbReference type="SUPFAM" id="SSF144091">
    <property type="entry name" value="Rhomboid-like"/>
    <property type="match status" value="1"/>
</dbReference>
<dbReference type="GeneID" id="34621997"/>
<feature type="compositionally biased region" description="Basic and acidic residues" evidence="11">
    <location>
        <begin position="7"/>
        <end position="21"/>
    </location>
</feature>
<feature type="transmembrane region" description="Helical" evidence="10">
    <location>
        <begin position="116"/>
        <end position="138"/>
    </location>
</feature>
<dbReference type="PANTHER" id="PTHR22936">
    <property type="entry name" value="RHOMBOID-RELATED"/>
    <property type="match status" value="1"/>
</dbReference>
<comment type="caution">
    <text evidence="10">Lacks conserved residue(s) required for the propagation of feature annotation.</text>
</comment>
<feature type="domain" description="Peptidase S54 rhomboid" evidence="12">
    <location>
        <begin position="114"/>
        <end position="253"/>
    </location>
</feature>
<dbReference type="Proteomes" id="UP000515125">
    <property type="component" value="Unplaced"/>
</dbReference>
<name>A0A6P6RX38_9EIME</name>
<dbReference type="AlphaFoldDB" id="A0A6P6RX38"/>
<evidence type="ECO:0000256" key="3">
    <source>
        <dbReference type="ARBA" id="ARBA00009045"/>
    </source>
</evidence>
<feature type="transmembrane region" description="Helical" evidence="10">
    <location>
        <begin position="266"/>
        <end position="289"/>
    </location>
</feature>
<evidence type="ECO:0000256" key="7">
    <source>
        <dbReference type="ARBA" id="ARBA00022825"/>
    </source>
</evidence>
<dbReference type="Gene3D" id="1.20.1540.10">
    <property type="entry name" value="Rhomboid-like"/>
    <property type="match status" value="1"/>
</dbReference>
<keyword evidence="13" id="KW-1185">Reference proteome</keyword>
<proteinExistence type="inferred from homology"/>
<comment type="catalytic activity">
    <reaction evidence="1 10">
        <text>Cleaves type-1 transmembrane domains using a catalytic dyad composed of serine and histidine that are contributed by different transmembrane domains.</text>
        <dbReference type="EC" id="3.4.21.105"/>
    </reaction>
</comment>
<evidence type="ECO:0000256" key="2">
    <source>
        <dbReference type="ARBA" id="ARBA00004141"/>
    </source>
</evidence>
<accession>A0A6P6RX38</accession>
<evidence type="ECO:0000256" key="11">
    <source>
        <dbReference type="SAM" id="MobiDB-lite"/>
    </source>
</evidence>